<name>A0AA39NFR9_ARMTA</name>
<keyword evidence="3" id="KW-1185">Reference proteome</keyword>
<sequence>MAFSYQTLRELELLPPSHPDLAITDTSHISRGMTPLSESQIAALTGLSDVQKSKRSFTASVDSDLLSDLLLALDKDLSRSTAFADRYAEYHDAVKDQYNCLLSLYNNDMELDESDDDNDSKGGRETHPYNKLPVPPPETTVSEPTVDSLSKVMLVHASSIVLDFIPECRPQYRNRVPCGSLPGLQIVPSATLSYPNRSSAGRELSTVINEGVNPLRFYLAATELVERLNGVGSVQLDYPGTFTNNQDNWWLLLNKGALYLTEVNLTGANILLYYSCNAFLVLWRQRNESSPDHIFISDVKGNFRGNSLEQQFYSVSDAGLQRARTVFPEPDGGYRPYPHIHDVYLALTIVAALAVNPSYAEQFPSLEAFRIQRRTLPPAKPSSVYDVHGQDIELSESDGSSIDTLASSPHGPDLTRALETSNQLHGGTSEPIQASLVWGDYASKNCKFSCLVPTLVGRDIVVQSEIRSSIDGYTYLVNVRGLERRLVLKVFRFDAFAQAEFSAYMDLKALQGSIIPACYGFGYDLDLPWILLEYINPPPSFISLSDLKQISRPHRGKIIHAVKLLHQLGYRHGELLDDNIVWTVDEDPVIIDLVGARKHRCGTSCREVEDVRQHLGLTHYDAELWSLVVRPTREQEAGMFVGGKPRSPQLAEDIEA</sequence>
<gene>
    <name evidence="2" type="ORF">EV420DRAFT_1760746</name>
</gene>
<feature type="compositionally biased region" description="Basic and acidic residues" evidence="1">
    <location>
        <begin position="119"/>
        <end position="128"/>
    </location>
</feature>
<proteinExistence type="predicted"/>
<dbReference type="EMBL" id="JAUEPS010000006">
    <property type="protein sequence ID" value="KAK0464795.1"/>
    <property type="molecule type" value="Genomic_DNA"/>
</dbReference>
<dbReference type="Proteomes" id="UP001175211">
    <property type="component" value="Unassembled WGS sequence"/>
</dbReference>
<protein>
    <recommendedName>
        <fullName evidence="4">Protein kinase domain-containing protein</fullName>
    </recommendedName>
</protein>
<feature type="compositionally biased region" description="Polar residues" evidence="1">
    <location>
        <begin position="397"/>
        <end position="407"/>
    </location>
</feature>
<accession>A0AA39NFR9</accession>
<evidence type="ECO:0000313" key="3">
    <source>
        <dbReference type="Proteomes" id="UP001175211"/>
    </source>
</evidence>
<evidence type="ECO:0000313" key="2">
    <source>
        <dbReference type="EMBL" id="KAK0464795.1"/>
    </source>
</evidence>
<evidence type="ECO:0008006" key="4">
    <source>
        <dbReference type="Google" id="ProtNLM"/>
    </source>
</evidence>
<feature type="region of interest" description="Disordered" evidence="1">
    <location>
        <begin position="397"/>
        <end position="417"/>
    </location>
</feature>
<feature type="region of interest" description="Disordered" evidence="1">
    <location>
        <begin position="111"/>
        <end position="145"/>
    </location>
</feature>
<dbReference type="GeneID" id="85364184"/>
<dbReference type="InterPro" id="IPR011009">
    <property type="entry name" value="Kinase-like_dom_sf"/>
</dbReference>
<dbReference type="RefSeq" id="XP_060335916.1">
    <property type="nucleotide sequence ID" value="XM_060480636.1"/>
</dbReference>
<comment type="caution">
    <text evidence="2">The sequence shown here is derived from an EMBL/GenBank/DDBJ whole genome shotgun (WGS) entry which is preliminary data.</text>
</comment>
<organism evidence="2 3">
    <name type="scientific">Armillaria tabescens</name>
    <name type="common">Ringless honey mushroom</name>
    <name type="synonym">Agaricus tabescens</name>
    <dbReference type="NCBI Taxonomy" id="1929756"/>
    <lineage>
        <taxon>Eukaryota</taxon>
        <taxon>Fungi</taxon>
        <taxon>Dikarya</taxon>
        <taxon>Basidiomycota</taxon>
        <taxon>Agaricomycotina</taxon>
        <taxon>Agaricomycetes</taxon>
        <taxon>Agaricomycetidae</taxon>
        <taxon>Agaricales</taxon>
        <taxon>Marasmiineae</taxon>
        <taxon>Physalacriaceae</taxon>
        <taxon>Desarmillaria</taxon>
    </lineage>
</organism>
<dbReference type="AlphaFoldDB" id="A0AA39NFR9"/>
<dbReference type="SUPFAM" id="SSF56112">
    <property type="entry name" value="Protein kinase-like (PK-like)"/>
    <property type="match status" value="1"/>
</dbReference>
<evidence type="ECO:0000256" key="1">
    <source>
        <dbReference type="SAM" id="MobiDB-lite"/>
    </source>
</evidence>
<reference evidence="2" key="1">
    <citation type="submission" date="2023-06" db="EMBL/GenBank/DDBJ databases">
        <authorList>
            <consortium name="Lawrence Berkeley National Laboratory"/>
            <person name="Ahrendt S."/>
            <person name="Sahu N."/>
            <person name="Indic B."/>
            <person name="Wong-Bajracharya J."/>
            <person name="Merenyi Z."/>
            <person name="Ke H.-M."/>
            <person name="Monk M."/>
            <person name="Kocsube S."/>
            <person name="Drula E."/>
            <person name="Lipzen A."/>
            <person name="Balint B."/>
            <person name="Henrissat B."/>
            <person name="Andreopoulos B."/>
            <person name="Martin F.M."/>
            <person name="Harder C.B."/>
            <person name="Rigling D."/>
            <person name="Ford K.L."/>
            <person name="Foster G.D."/>
            <person name="Pangilinan J."/>
            <person name="Papanicolaou A."/>
            <person name="Barry K."/>
            <person name="LaButti K."/>
            <person name="Viragh M."/>
            <person name="Koriabine M."/>
            <person name="Yan M."/>
            <person name="Riley R."/>
            <person name="Champramary S."/>
            <person name="Plett K.L."/>
            <person name="Tsai I.J."/>
            <person name="Slot J."/>
            <person name="Sipos G."/>
            <person name="Plett J."/>
            <person name="Nagy L.G."/>
            <person name="Grigoriev I.V."/>
        </authorList>
    </citation>
    <scope>NUCLEOTIDE SEQUENCE</scope>
    <source>
        <strain evidence="2">CCBAS 213</strain>
    </source>
</reference>